<comment type="caution">
    <text evidence="1">The sequence shown here is derived from an EMBL/GenBank/DDBJ whole genome shotgun (WGS) entry which is preliminary data.</text>
</comment>
<dbReference type="EMBL" id="VUJX02000010">
    <property type="protein sequence ID" value="KAL0931234.1"/>
    <property type="molecule type" value="Genomic_DNA"/>
</dbReference>
<organism evidence="1 2">
    <name type="scientific">Colletotrichum truncatum</name>
    <name type="common">Anthracnose fungus</name>
    <name type="synonym">Colletotrichum capsici</name>
    <dbReference type="NCBI Taxonomy" id="5467"/>
    <lineage>
        <taxon>Eukaryota</taxon>
        <taxon>Fungi</taxon>
        <taxon>Dikarya</taxon>
        <taxon>Ascomycota</taxon>
        <taxon>Pezizomycotina</taxon>
        <taxon>Sordariomycetes</taxon>
        <taxon>Hypocreomycetidae</taxon>
        <taxon>Glomerellales</taxon>
        <taxon>Glomerellaceae</taxon>
        <taxon>Colletotrichum</taxon>
        <taxon>Colletotrichum truncatum species complex</taxon>
    </lineage>
</organism>
<proteinExistence type="predicted"/>
<dbReference type="Proteomes" id="UP000805649">
    <property type="component" value="Unassembled WGS sequence"/>
</dbReference>
<gene>
    <name evidence="1" type="ORF">CTRU02_213969</name>
</gene>
<evidence type="ECO:0000313" key="2">
    <source>
        <dbReference type="Proteomes" id="UP000805649"/>
    </source>
</evidence>
<sequence length="214" mass="23594">MTIEIVPAVEADCRRFAQLDKAAFGASSSEGDIQRILFPPSSAVEEDAPTARRAALMAKIMREDPSAHFIKAVDTELSCEEAIVGFAKWHVWTDGMPPSPQRQWGVGCNAEACGKFFGGMDKLKERVMMGKSCVYLQPLITHPDYQRQGIGTRMVQWGLDEAARLNLPAFLLSSSDGLSLYQKCGFVVVDETETDFTPFGVPKVICSRAMIRKV</sequence>
<keyword evidence="2" id="KW-1185">Reference proteome</keyword>
<name>A0ACC3YH56_COLTU</name>
<reference evidence="1 2" key="1">
    <citation type="journal article" date="2020" name="Phytopathology">
        <title>Genome Sequence Resources of Colletotrichum truncatum, C. plurivorum, C. musicola, and C. sojae: Four Species Pathogenic to Soybean (Glycine max).</title>
        <authorList>
            <person name="Rogerio F."/>
            <person name="Boufleur T.R."/>
            <person name="Ciampi-Guillardi M."/>
            <person name="Sukno S.A."/>
            <person name="Thon M.R."/>
            <person name="Massola Junior N.S."/>
            <person name="Baroncelli R."/>
        </authorList>
    </citation>
    <scope>NUCLEOTIDE SEQUENCE [LARGE SCALE GENOMIC DNA]</scope>
    <source>
        <strain evidence="1 2">CMES1059</strain>
    </source>
</reference>
<protein>
    <submittedName>
        <fullName evidence="1">Uncharacterized protein</fullName>
    </submittedName>
</protein>
<accession>A0ACC3YH56</accession>
<evidence type="ECO:0000313" key="1">
    <source>
        <dbReference type="EMBL" id="KAL0931234.1"/>
    </source>
</evidence>